<dbReference type="PANTHER" id="PTHR30037:SF4">
    <property type="entry name" value="DNA-3-METHYLADENINE GLYCOSYLASE I"/>
    <property type="match status" value="1"/>
</dbReference>
<keyword evidence="1" id="KW-0862">Zinc</keyword>
<feature type="binding site" evidence="1">
    <location>
        <position position="30"/>
    </location>
    <ligand>
        <name>Zn(2+)</name>
        <dbReference type="ChEBI" id="CHEBI:29105"/>
    </ligand>
</feature>
<protein>
    <submittedName>
        <fullName evidence="2">DNA-3-methyladenine glycosylase I</fullName>
    </submittedName>
</protein>
<accession>A0A1H3N3X5</accession>
<dbReference type="Gene3D" id="1.10.340.30">
    <property type="entry name" value="Hypothetical protein, domain 2"/>
    <property type="match status" value="1"/>
</dbReference>
<dbReference type="EMBL" id="FNPZ01000001">
    <property type="protein sequence ID" value="SDY82949.1"/>
    <property type="molecule type" value="Genomic_DNA"/>
</dbReference>
<feature type="binding site" evidence="1">
    <location>
        <position position="187"/>
    </location>
    <ligand>
        <name>Zn(2+)</name>
        <dbReference type="ChEBI" id="CHEBI:29105"/>
    </ligand>
</feature>
<sequence>MSELPGPGTPDPHDGTCPWATGSPAMRAYHDAEWGVPSRDDHYLFEFLVLEGAQAGLSWSTILNRRAGYARAFHDFDVEAVAAMGDDELEALMGDEGIIRNRLKIFGTRKNALAFIGVQEEFGSFADYLWSWVDGEPVVRPADATGFTATTELSDRLSKDLKKRGFTFVGSTIIYAYLQAVGVVDDHVATCPARRR</sequence>
<reference evidence="2 3" key="1">
    <citation type="submission" date="2016-10" db="EMBL/GenBank/DDBJ databases">
        <authorList>
            <person name="de Groot N.N."/>
        </authorList>
    </citation>
    <scope>NUCLEOTIDE SEQUENCE [LARGE SCALE GENOMIC DNA]</scope>
    <source>
        <strain evidence="2 3">CGMCC 4.3491</strain>
    </source>
</reference>
<dbReference type="RefSeq" id="WP_092551232.1">
    <property type="nucleotide sequence ID" value="NZ_FNPZ01000001.1"/>
</dbReference>
<dbReference type="SUPFAM" id="SSF48150">
    <property type="entry name" value="DNA-glycosylase"/>
    <property type="match status" value="1"/>
</dbReference>
<dbReference type="InterPro" id="IPR005019">
    <property type="entry name" value="Adenine_glyco"/>
</dbReference>
<dbReference type="Proteomes" id="UP000198891">
    <property type="component" value="Unassembled WGS sequence"/>
</dbReference>
<gene>
    <name evidence="2" type="ORF">SAMN05216554_1660</name>
</gene>
<feature type="binding site" evidence="1">
    <location>
        <position position="191"/>
    </location>
    <ligand>
        <name>Zn(2+)</name>
        <dbReference type="ChEBI" id="CHEBI:29105"/>
    </ligand>
</feature>
<name>A0A1H3N3X5_9MICO</name>
<dbReference type="PANTHER" id="PTHR30037">
    <property type="entry name" value="DNA-3-METHYLADENINE GLYCOSYLASE 1"/>
    <property type="match status" value="1"/>
</dbReference>
<dbReference type="OrthoDB" id="9807664at2"/>
<dbReference type="GO" id="GO:0046872">
    <property type="term" value="F:metal ion binding"/>
    <property type="evidence" value="ECO:0007669"/>
    <property type="project" value="UniProtKB-KW"/>
</dbReference>
<keyword evidence="1" id="KW-0479">Metal-binding</keyword>
<evidence type="ECO:0000313" key="2">
    <source>
        <dbReference type="EMBL" id="SDY82949.1"/>
    </source>
</evidence>
<proteinExistence type="predicted"/>
<dbReference type="GO" id="GO:0008725">
    <property type="term" value="F:DNA-3-methyladenine glycosylase activity"/>
    <property type="evidence" value="ECO:0007669"/>
    <property type="project" value="InterPro"/>
</dbReference>
<evidence type="ECO:0000256" key="1">
    <source>
        <dbReference type="PIRSR" id="PIRSR605019-1"/>
    </source>
</evidence>
<dbReference type="AlphaFoldDB" id="A0A1H3N3X5"/>
<dbReference type="GO" id="GO:0006284">
    <property type="term" value="P:base-excision repair"/>
    <property type="evidence" value="ECO:0007669"/>
    <property type="project" value="InterPro"/>
</dbReference>
<feature type="binding site" evidence="1">
    <location>
        <position position="17"/>
    </location>
    <ligand>
        <name>Zn(2+)</name>
        <dbReference type="ChEBI" id="CHEBI:29105"/>
    </ligand>
</feature>
<keyword evidence="3" id="KW-1185">Reference proteome</keyword>
<organism evidence="2 3">
    <name type="scientific">Herbiconiux ginsengi</name>
    <dbReference type="NCBI Taxonomy" id="381665"/>
    <lineage>
        <taxon>Bacteria</taxon>
        <taxon>Bacillati</taxon>
        <taxon>Actinomycetota</taxon>
        <taxon>Actinomycetes</taxon>
        <taxon>Micrococcales</taxon>
        <taxon>Microbacteriaceae</taxon>
        <taxon>Herbiconiux</taxon>
    </lineage>
</organism>
<dbReference type="Pfam" id="PF03352">
    <property type="entry name" value="Adenine_glyco"/>
    <property type="match status" value="1"/>
</dbReference>
<evidence type="ECO:0000313" key="3">
    <source>
        <dbReference type="Proteomes" id="UP000198891"/>
    </source>
</evidence>
<dbReference type="STRING" id="381665.SAMN05216554_1660"/>
<dbReference type="InterPro" id="IPR052891">
    <property type="entry name" value="DNA-3mA_glycosylase"/>
</dbReference>
<dbReference type="InterPro" id="IPR011257">
    <property type="entry name" value="DNA_glycosylase"/>
</dbReference>